<feature type="region of interest" description="Disordered" evidence="1">
    <location>
        <begin position="1"/>
        <end position="23"/>
    </location>
</feature>
<evidence type="ECO:0000313" key="2">
    <source>
        <dbReference type="EMBL" id="KAG8631882.1"/>
    </source>
</evidence>
<accession>A0A8K0L9T3</accession>
<evidence type="ECO:0000256" key="1">
    <source>
        <dbReference type="SAM" id="MobiDB-lite"/>
    </source>
</evidence>
<dbReference type="EMBL" id="JAESVG020000001">
    <property type="protein sequence ID" value="KAG8631882.1"/>
    <property type="molecule type" value="Genomic_DNA"/>
</dbReference>
<organism evidence="2 3">
    <name type="scientific">Elsinoe batatas</name>
    <dbReference type="NCBI Taxonomy" id="2601811"/>
    <lineage>
        <taxon>Eukaryota</taxon>
        <taxon>Fungi</taxon>
        <taxon>Dikarya</taxon>
        <taxon>Ascomycota</taxon>
        <taxon>Pezizomycotina</taxon>
        <taxon>Dothideomycetes</taxon>
        <taxon>Dothideomycetidae</taxon>
        <taxon>Myriangiales</taxon>
        <taxon>Elsinoaceae</taxon>
        <taxon>Elsinoe</taxon>
    </lineage>
</organism>
<dbReference type="AlphaFoldDB" id="A0A8K0L9T3"/>
<name>A0A8K0L9T3_9PEZI</name>
<dbReference type="Proteomes" id="UP000809789">
    <property type="component" value="Unassembled WGS sequence"/>
</dbReference>
<evidence type="ECO:0000313" key="3">
    <source>
        <dbReference type="Proteomes" id="UP000809789"/>
    </source>
</evidence>
<gene>
    <name evidence="2" type="ORF">KVT40_001022</name>
</gene>
<feature type="compositionally biased region" description="Low complexity" evidence="1">
    <location>
        <begin position="1"/>
        <end position="16"/>
    </location>
</feature>
<proteinExistence type="predicted"/>
<protein>
    <submittedName>
        <fullName evidence="2">Uncharacterized protein</fullName>
    </submittedName>
</protein>
<reference evidence="2" key="1">
    <citation type="submission" date="2021-07" db="EMBL/GenBank/DDBJ databases">
        <title>Elsinoe batatas strain:CRI-CJ2 Genome sequencing and assembly.</title>
        <authorList>
            <person name="Huang L."/>
        </authorList>
    </citation>
    <scope>NUCLEOTIDE SEQUENCE</scope>
    <source>
        <strain evidence="2">CRI-CJ2</strain>
    </source>
</reference>
<sequence length="106" mass="11251">MSAPKKPGAPPATFTAPPSPVAPGPRRVAISAFDVLAFFKRSIDRNICPCNSNVSYHFYHPITLPVPGGLTSCADLHGMLASQGKYCPPAAMCVFCKGVRPLKPKL</sequence>
<comment type="caution">
    <text evidence="2">The sequence shown here is derived from an EMBL/GenBank/DDBJ whole genome shotgun (WGS) entry which is preliminary data.</text>
</comment>
<keyword evidence="3" id="KW-1185">Reference proteome</keyword>